<evidence type="ECO:0000256" key="5">
    <source>
        <dbReference type="SAM" id="MobiDB-lite"/>
    </source>
</evidence>
<keyword evidence="2" id="KW-0132">Cell division</keyword>
<dbReference type="Gene3D" id="1.10.10.10">
    <property type="entry name" value="Winged helix-like DNA-binding domain superfamily/Winged helix DNA-binding domain"/>
    <property type="match status" value="2"/>
</dbReference>
<evidence type="ECO:0000256" key="3">
    <source>
        <dbReference type="ARBA" id="ARBA00022829"/>
    </source>
</evidence>
<accession>A0A9D1TDP3</accession>
<evidence type="ECO:0000256" key="2">
    <source>
        <dbReference type="ARBA" id="ARBA00022618"/>
    </source>
</evidence>
<gene>
    <name evidence="6" type="primary">scpB</name>
    <name evidence="6" type="ORF">IAA64_10650</name>
</gene>
<dbReference type="GO" id="GO:0051301">
    <property type="term" value="P:cell division"/>
    <property type="evidence" value="ECO:0007669"/>
    <property type="project" value="UniProtKB-KW"/>
</dbReference>
<dbReference type="InterPro" id="IPR036388">
    <property type="entry name" value="WH-like_DNA-bd_sf"/>
</dbReference>
<name>A0A9D1TDP3_9FIRM</name>
<protein>
    <submittedName>
        <fullName evidence="6">SMC-Scp complex subunit ScpB</fullName>
    </submittedName>
</protein>
<evidence type="ECO:0000313" key="7">
    <source>
        <dbReference type="Proteomes" id="UP000886884"/>
    </source>
</evidence>
<proteinExistence type="predicted"/>
<keyword evidence="4" id="KW-0131">Cell cycle</keyword>
<dbReference type="Pfam" id="PF04079">
    <property type="entry name" value="SMC_ScpB"/>
    <property type="match status" value="1"/>
</dbReference>
<dbReference type="GO" id="GO:0051304">
    <property type="term" value="P:chromosome separation"/>
    <property type="evidence" value="ECO:0007669"/>
    <property type="project" value="InterPro"/>
</dbReference>
<dbReference type="EMBL" id="DVOT01000193">
    <property type="protein sequence ID" value="HIV28423.1"/>
    <property type="molecule type" value="Genomic_DNA"/>
</dbReference>
<dbReference type="NCBIfam" id="TIGR00281">
    <property type="entry name" value="SMC-Scp complex subunit ScpB"/>
    <property type="match status" value="1"/>
</dbReference>
<dbReference type="Proteomes" id="UP000886884">
    <property type="component" value="Unassembled WGS sequence"/>
</dbReference>
<organism evidence="6 7">
    <name type="scientific">Candidatus Ornithocaccomicrobium faecavium</name>
    <dbReference type="NCBI Taxonomy" id="2840890"/>
    <lineage>
        <taxon>Bacteria</taxon>
        <taxon>Bacillati</taxon>
        <taxon>Bacillota</taxon>
        <taxon>Clostridia</taxon>
        <taxon>Candidatus Ornithocaccomicrobium</taxon>
    </lineage>
</organism>
<dbReference type="AlphaFoldDB" id="A0A9D1TDP3"/>
<evidence type="ECO:0000256" key="4">
    <source>
        <dbReference type="ARBA" id="ARBA00023306"/>
    </source>
</evidence>
<dbReference type="SUPFAM" id="SSF46785">
    <property type="entry name" value="Winged helix' DNA-binding domain"/>
    <property type="match status" value="2"/>
</dbReference>
<reference evidence="6" key="2">
    <citation type="journal article" date="2021" name="PeerJ">
        <title>Extensive microbial diversity within the chicken gut microbiome revealed by metagenomics and culture.</title>
        <authorList>
            <person name="Gilroy R."/>
            <person name="Ravi A."/>
            <person name="Getino M."/>
            <person name="Pursley I."/>
            <person name="Horton D.L."/>
            <person name="Alikhan N.F."/>
            <person name="Baker D."/>
            <person name="Gharbi K."/>
            <person name="Hall N."/>
            <person name="Watson M."/>
            <person name="Adriaenssens E.M."/>
            <person name="Foster-Nyarko E."/>
            <person name="Jarju S."/>
            <person name="Secka A."/>
            <person name="Antonio M."/>
            <person name="Oren A."/>
            <person name="Chaudhuri R.R."/>
            <person name="La Ragione R."/>
            <person name="Hildebrand F."/>
            <person name="Pallen M.J."/>
        </authorList>
    </citation>
    <scope>NUCLEOTIDE SEQUENCE</scope>
    <source>
        <strain evidence="6">CHK183-6373</strain>
    </source>
</reference>
<dbReference type="PANTHER" id="PTHR34298:SF2">
    <property type="entry name" value="SEGREGATION AND CONDENSATION PROTEIN B"/>
    <property type="match status" value="1"/>
</dbReference>
<sequence length="186" mass="20254">MDDLRAKIEAILFVAGEPVAVGDLAHALNLTAMEMSAALEEMREYLDANSGLKLNYFGSQVQLSIQPQYAAAVEALLNPVQRMPLTAAVMETLSIIAYRQPITKSEIEAVRGVKCDYSVQSLLNKGLIQELGRRETLGRPMLYGTTDAFLRHFGIEDLSQLPSVSLDAQNHAPGDDAAPEPKGEEP</sequence>
<dbReference type="InterPro" id="IPR005234">
    <property type="entry name" value="ScpB_csome_segregation"/>
</dbReference>
<dbReference type="PANTHER" id="PTHR34298">
    <property type="entry name" value="SEGREGATION AND CONDENSATION PROTEIN B"/>
    <property type="match status" value="1"/>
</dbReference>
<feature type="region of interest" description="Disordered" evidence="5">
    <location>
        <begin position="166"/>
        <end position="186"/>
    </location>
</feature>
<evidence type="ECO:0000256" key="1">
    <source>
        <dbReference type="ARBA" id="ARBA00022490"/>
    </source>
</evidence>
<dbReference type="PIRSF" id="PIRSF019345">
    <property type="entry name" value="ScpB"/>
    <property type="match status" value="1"/>
</dbReference>
<keyword evidence="1" id="KW-0963">Cytoplasm</keyword>
<keyword evidence="3" id="KW-0159">Chromosome partition</keyword>
<dbReference type="InterPro" id="IPR036390">
    <property type="entry name" value="WH_DNA-bd_sf"/>
</dbReference>
<reference evidence="6" key="1">
    <citation type="submission" date="2020-10" db="EMBL/GenBank/DDBJ databases">
        <authorList>
            <person name="Gilroy R."/>
        </authorList>
    </citation>
    <scope>NUCLEOTIDE SEQUENCE</scope>
    <source>
        <strain evidence="6">CHK183-6373</strain>
    </source>
</reference>
<comment type="caution">
    <text evidence="6">The sequence shown here is derived from an EMBL/GenBank/DDBJ whole genome shotgun (WGS) entry which is preliminary data.</text>
</comment>
<evidence type="ECO:0000313" key="6">
    <source>
        <dbReference type="EMBL" id="HIV28423.1"/>
    </source>
</evidence>